<reference evidence="7" key="1">
    <citation type="journal article" date="2019" name="Int. J. Syst. Evol. Microbiol.">
        <title>The Global Catalogue of Microorganisms (GCM) 10K type strain sequencing project: providing services to taxonomists for standard genome sequencing and annotation.</title>
        <authorList>
            <consortium name="The Broad Institute Genomics Platform"/>
            <consortium name="The Broad Institute Genome Sequencing Center for Infectious Disease"/>
            <person name="Wu L."/>
            <person name="Ma J."/>
        </authorList>
    </citation>
    <scope>NUCLEOTIDE SEQUENCE [LARGE SCALE GENOMIC DNA]</scope>
    <source>
        <strain evidence="7">JCM 31920</strain>
    </source>
</reference>
<dbReference type="Proteomes" id="UP001501508">
    <property type="component" value="Unassembled WGS sequence"/>
</dbReference>
<evidence type="ECO:0000256" key="2">
    <source>
        <dbReference type="ARBA" id="ARBA00022679"/>
    </source>
</evidence>
<dbReference type="PROSITE" id="PS51683">
    <property type="entry name" value="SAM_OMT_II"/>
    <property type="match status" value="1"/>
</dbReference>
<evidence type="ECO:0000256" key="1">
    <source>
        <dbReference type="ARBA" id="ARBA00022603"/>
    </source>
</evidence>
<dbReference type="Gene3D" id="1.20.58.1390">
    <property type="match status" value="1"/>
</dbReference>
<evidence type="ECO:0000313" key="6">
    <source>
        <dbReference type="EMBL" id="GAA4434990.1"/>
    </source>
</evidence>
<protein>
    <submittedName>
        <fullName evidence="6">Methyltransferase</fullName>
    </submittedName>
</protein>
<dbReference type="Gene3D" id="1.10.10.10">
    <property type="entry name" value="Winged helix-like DNA-binding domain superfamily/Winged helix DNA-binding domain"/>
    <property type="match status" value="1"/>
</dbReference>
<sequence>MKKELSALDAKYEAQKIAFGPLYFQAVMAMLELGVLELIGKHRNGISLSDLKEKSDVSEYGVEVLVEAAETIDVVRKNESGLYQITKIGFYLLKDEMTRVNLNYMKYVCYKGADFMKESITTGRPMGLKTLGNWPTLYEGLSQFPDDVKKAWFDFDHYYSDDAFPHALEIVFRENPARIFDVGGNTGKWAIACCKYSPEVKVTILDLPGQLNVARENARQNDLSDRIAFHQINLLDDAQKIPAGADAIWMSQFLDCFSKSEILQILKNAHQAAGENTFLYIMEPFFDNQRYEAAKYSLVATSLYFTIMANGNSKMYSVDLMKSLVAEAGFELAEEFSLIGDSYHTILKCKKK</sequence>
<dbReference type="RefSeq" id="WP_345027050.1">
    <property type="nucleotide sequence ID" value="NZ_BAABEY010000011.1"/>
</dbReference>
<evidence type="ECO:0000256" key="3">
    <source>
        <dbReference type="ARBA" id="ARBA00022691"/>
    </source>
</evidence>
<comment type="caution">
    <text evidence="6">The sequence shown here is derived from an EMBL/GenBank/DDBJ whole genome shotgun (WGS) entry which is preliminary data.</text>
</comment>
<feature type="domain" description="BVU-1015-like N-terminal dimerisation-like" evidence="5">
    <location>
        <begin position="13"/>
        <end position="77"/>
    </location>
</feature>
<dbReference type="InterPro" id="IPR029063">
    <property type="entry name" value="SAM-dependent_MTases_sf"/>
</dbReference>
<dbReference type="PIRSF" id="PIRSF005739">
    <property type="entry name" value="O-mtase"/>
    <property type="match status" value="1"/>
</dbReference>
<keyword evidence="3" id="KW-0949">S-adenosyl-L-methionine</keyword>
<dbReference type="Gene3D" id="3.40.50.150">
    <property type="entry name" value="Vaccinia Virus protein VP39"/>
    <property type="match status" value="1"/>
</dbReference>
<dbReference type="SUPFAM" id="SSF53335">
    <property type="entry name" value="S-adenosyl-L-methionine-dependent methyltransferases"/>
    <property type="match status" value="1"/>
</dbReference>
<dbReference type="EMBL" id="BAABEY010000011">
    <property type="protein sequence ID" value="GAA4434990.1"/>
    <property type="molecule type" value="Genomic_DNA"/>
</dbReference>
<evidence type="ECO:0000259" key="4">
    <source>
        <dbReference type="Pfam" id="PF00891"/>
    </source>
</evidence>
<dbReference type="SUPFAM" id="SSF46785">
    <property type="entry name" value="Winged helix' DNA-binding domain"/>
    <property type="match status" value="1"/>
</dbReference>
<dbReference type="Pfam" id="PF21212">
    <property type="entry name" value="Dimerisation2-like_dom"/>
    <property type="match status" value="1"/>
</dbReference>
<accession>A0ABP8LT81</accession>
<dbReference type="InterPro" id="IPR016461">
    <property type="entry name" value="COMT-like"/>
</dbReference>
<gene>
    <name evidence="6" type="ORF">GCM10023091_10710</name>
</gene>
<dbReference type="Pfam" id="PF00891">
    <property type="entry name" value="Methyltransf_2"/>
    <property type="match status" value="1"/>
</dbReference>
<organism evidence="6 7">
    <name type="scientific">Ravibacter arvi</name>
    <dbReference type="NCBI Taxonomy" id="2051041"/>
    <lineage>
        <taxon>Bacteria</taxon>
        <taxon>Pseudomonadati</taxon>
        <taxon>Bacteroidota</taxon>
        <taxon>Cytophagia</taxon>
        <taxon>Cytophagales</taxon>
        <taxon>Spirosomataceae</taxon>
        <taxon>Ravibacter</taxon>
    </lineage>
</organism>
<dbReference type="InterPro" id="IPR001077">
    <property type="entry name" value="COMT_C"/>
</dbReference>
<evidence type="ECO:0000313" key="7">
    <source>
        <dbReference type="Proteomes" id="UP001501508"/>
    </source>
</evidence>
<dbReference type="InterPro" id="IPR036390">
    <property type="entry name" value="WH_DNA-bd_sf"/>
</dbReference>
<proteinExistence type="predicted"/>
<dbReference type="PANTHER" id="PTHR43712:SF2">
    <property type="entry name" value="O-METHYLTRANSFERASE CICE"/>
    <property type="match status" value="1"/>
</dbReference>
<keyword evidence="7" id="KW-1185">Reference proteome</keyword>
<name>A0ABP8LT81_9BACT</name>
<dbReference type="InterPro" id="IPR049480">
    <property type="entry name" value="BVU_1015-like_N"/>
</dbReference>
<dbReference type="GO" id="GO:0008168">
    <property type="term" value="F:methyltransferase activity"/>
    <property type="evidence" value="ECO:0007669"/>
    <property type="project" value="UniProtKB-KW"/>
</dbReference>
<dbReference type="PANTHER" id="PTHR43712">
    <property type="entry name" value="PUTATIVE (AFU_ORTHOLOGUE AFUA_4G14580)-RELATED"/>
    <property type="match status" value="1"/>
</dbReference>
<keyword evidence="1 6" id="KW-0489">Methyltransferase</keyword>
<dbReference type="InterPro" id="IPR036388">
    <property type="entry name" value="WH-like_DNA-bd_sf"/>
</dbReference>
<dbReference type="GO" id="GO:0032259">
    <property type="term" value="P:methylation"/>
    <property type="evidence" value="ECO:0007669"/>
    <property type="project" value="UniProtKB-KW"/>
</dbReference>
<keyword evidence="2" id="KW-0808">Transferase</keyword>
<feature type="domain" description="O-methyltransferase C-terminal" evidence="4">
    <location>
        <begin position="177"/>
        <end position="330"/>
    </location>
</feature>
<evidence type="ECO:0000259" key="5">
    <source>
        <dbReference type="Pfam" id="PF21212"/>
    </source>
</evidence>